<proteinExistence type="predicted"/>
<sequence length="45" mass="5028">MAQTILQRMLSVSGGFDFARNMLLDQNLDIKKDVAVQHLPSGRVI</sequence>
<comment type="caution">
    <text evidence="1">The sequence shown here is derived from an EMBL/GenBank/DDBJ whole genome shotgun (WGS) entry which is preliminary data.</text>
</comment>
<reference evidence="1 2" key="1">
    <citation type="submission" date="2006-02" db="EMBL/GenBank/DDBJ databases">
        <authorList>
            <person name="Moran M.A."/>
            <person name="Kjelleberg S."/>
            <person name="Egan S."/>
            <person name="Saunders N."/>
            <person name="Thomas T."/>
            <person name="Ferriera S."/>
            <person name="Johnson J."/>
            <person name="Kravitz S."/>
            <person name="Halpern A."/>
            <person name="Remington K."/>
            <person name="Beeson K."/>
            <person name="Tran B."/>
            <person name="Rogers Y.-H."/>
            <person name="Friedman R."/>
            <person name="Venter J.C."/>
        </authorList>
    </citation>
    <scope>NUCLEOTIDE SEQUENCE [LARGE SCALE GENOMIC DNA]</scope>
    <source>
        <strain evidence="1 2">D2</strain>
    </source>
</reference>
<dbReference type="AlphaFoldDB" id="A4CF14"/>
<evidence type="ECO:0000313" key="2">
    <source>
        <dbReference type="Proteomes" id="UP000006201"/>
    </source>
</evidence>
<accession>A4CF14</accession>
<keyword evidence="2" id="KW-1185">Reference proteome</keyword>
<gene>
    <name evidence="1" type="ORF">PTD2_17157</name>
</gene>
<protein>
    <submittedName>
        <fullName evidence="1">Uncharacterized protein</fullName>
    </submittedName>
</protein>
<dbReference type="EMBL" id="AAOH01000010">
    <property type="protein sequence ID" value="EAR26689.1"/>
    <property type="molecule type" value="Genomic_DNA"/>
</dbReference>
<name>A4CF14_9GAMM</name>
<dbReference type="Proteomes" id="UP000006201">
    <property type="component" value="Unassembled WGS sequence"/>
</dbReference>
<organism evidence="1 2">
    <name type="scientific">Pseudoalteromonas tunicata D2</name>
    <dbReference type="NCBI Taxonomy" id="87626"/>
    <lineage>
        <taxon>Bacteria</taxon>
        <taxon>Pseudomonadati</taxon>
        <taxon>Pseudomonadota</taxon>
        <taxon>Gammaproteobacteria</taxon>
        <taxon>Alteromonadales</taxon>
        <taxon>Pseudoalteromonadaceae</taxon>
        <taxon>Pseudoalteromonas</taxon>
    </lineage>
</organism>
<evidence type="ECO:0000313" key="1">
    <source>
        <dbReference type="EMBL" id="EAR26689.1"/>
    </source>
</evidence>
<dbReference type="HOGENOM" id="CLU_3204252_0_0_6"/>